<protein>
    <submittedName>
        <fullName evidence="3">Uncharacterized protein DUF1906</fullName>
    </submittedName>
</protein>
<feature type="domain" description="Rv2525c-like glycoside hydrolase-like" evidence="2">
    <location>
        <begin position="31"/>
        <end position="148"/>
    </location>
</feature>
<dbReference type="RefSeq" id="WP_132948427.1">
    <property type="nucleotide sequence ID" value="NZ_SLUL01000007.1"/>
</dbReference>
<evidence type="ECO:0000256" key="1">
    <source>
        <dbReference type="SAM" id="MobiDB-lite"/>
    </source>
</evidence>
<name>A0A4R1QFW4_9BACL</name>
<accession>A0A4R1QFW4</accession>
<evidence type="ECO:0000259" key="2">
    <source>
        <dbReference type="Pfam" id="PF08924"/>
    </source>
</evidence>
<keyword evidence="4" id="KW-1185">Reference proteome</keyword>
<dbReference type="InterPro" id="IPR015020">
    <property type="entry name" value="Rv2525c-like_Glyco_Hydro-like"/>
</dbReference>
<evidence type="ECO:0000313" key="4">
    <source>
        <dbReference type="Proteomes" id="UP000295658"/>
    </source>
</evidence>
<dbReference type="InterPro" id="IPR017853">
    <property type="entry name" value="GH"/>
</dbReference>
<organism evidence="3 4">
    <name type="scientific">Thermolongibacillus altinsuensis</name>
    <dbReference type="NCBI Taxonomy" id="575256"/>
    <lineage>
        <taxon>Bacteria</taxon>
        <taxon>Bacillati</taxon>
        <taxon>Bacillota</taxon>
        <taxon>Bacilli</taxon>
        <taxon>Bacillales</taxon>
        <taxon>Anoxybacillaceae</taxon>
        <taxon>Thermolongibacillus</taxon>
    </lineage>
</organism>
<dbReference type="Pfam" id="PF08924">
    <property type="entry name" value="Rv2525c_GlyHyd-like"/>
    <property type="match status" value="1"/>
</dbReference>
<dbReference type="OrthoDB" id="2080590at2"/>
<feature type="region of interest" description="Disordered" evidence="1">
    <location>
        <begin position="160"/>
        <end position="179"/>
    </location>
</feature>
<gene>
    <name evidence="3" type="ORF">EDD69_10724</name>
</gene>
<reference evidence="3 4" key="1">
    <citation type="submission" date="2019-03" db="EMBL/GenBank/DDBJ databases">
        <title>Genomic Encyclopedia of Type Strains, Phase IV (KMG-IV): sequencing the most valuable type-strain genomes for metagenomic binning, comparative biology and taxonomic classification.</title>
        <authorList>
            <person name="Goeker M."/>
        </authorList>
    </citation>
    <scope>NUCLEOTIDE SEQUENCE [LARGE SCALE GENOMIC DNA]</scope>
    <source>
        <strain evidence="3 4">DSM 24979</strain>
    </source>
</reference>
<dbReference type="EMBL" id="SLUL01000007">
    <property type="protein sequence ID" value="TCL49204.1"/>
    <property type="molecule type" value="Genomic_DNA"/>
</dbReference>
<comment type="caution">
    <text evidence="3">The sequence shown here is derived from an EMBL/GenBank/DDBJ whole genome shotgun (WGS) entry which is preliminary data.</text>
</comment>
<dbReference type="Gene3D" id="3.20.20.80">
    <property type="entry name" value="Glycosidases"/>
    <property type="match status" value="1"/>
</dbReference>
<dbReference type="Proteomes" id="UP000295658">
    <property type="component" value="Unassembled WGS sequence"/>
</dbReference>
<proteinExistence type="predicted"/>
<dbReference type="AlphaFoldDB" id="A0A4R1QFW4"/>
<evidence type="ECO:0000313" key="3">
    <source>
        <dbReference type="EMBL" id="TCL49204.1"/>
    </source>
</evidence>
<sequence>MARAIWGVDSAAKVTEALFFCVKNELGYPKFWGRYLTYVPNVSDGLTKEEIALIRRYGMKVAPIYNVIREATEYEKGKIAARNAIFHAQRLGIPKNKAIFANIEDYFSVDESWIRGWVDTFYTSGYRPGIYADMVKGDFAGAYCEAVKKSERVSQQTVLWSSSPRPGTTKEEKAPAYRPNAPNCRSNVWIWQYGRDAQECPIDTNVADRRVLDYLY</sequence>
<dbReference type="SUPFAM" id="SSF51445">
    <property type="entry name" value="(Trans)glycosidases"/>
    <property type="match status" value="1"/>
</dbReference>